<feature type="compositionally biased region" description="Polar residues" evidence="2">
    <location>
        <begin position="366"/>
        <end position="388"/>
    </location>
</feature>
<evidence type="ECO:0000256" key="1">
    <source>
        <dbReference type="PROSITE-ProRule" id="PRU00339"/>
    </source>
</evidence>
<name>A0A7M7NUC9_STRPU</name>
<evidence type="ECO:0000313" key="4">
    <source>
        <dbReference type="Proteomes" id="UP000007110"/>
    </source>
</evidence>
<dbReference type="OMA" id="EEMCESI"/>
<dbReference type="GeneID" id="577171"/>
<evidence type="ECO:0000256" key="2">
    <source>
        <dbReference type="SAM" id="MobiDB-lite"/>
    </source>
</evidence>
<dbReference type="AlphaFoldDB" id="A0A7M7NUC9"/>
<feature type="compositionally biased region" description="Basic and acidic residues" evidence="2">
    <location>
        <begin position="63"/>
        <end position="79"/>
    </location>
</feature>
<feature type="compositionally biased region" description="Polar residues" evidence="2">
    <location>
        <begin position="134"/>
        <end position="153"/>
    </location>
</feature>
<dbReference type="InterPro" id="IPR019734">
    <property type="entry name" value="TPR_rpt"/>
</dbReference>
<reference evidence="3" key="2">
    <citation type="submission" date="2021-01" db="UniProtKB">
        <authorList>
            <consortium name="EnsemblMetazoa"/>
        </authorList>
    </citation>
    <scope>IDENTIFICATION</scope>
</reference>
<dbReference type="Gene3D" id="1.25.40.10">
    <property type="entry name" value="Tetratricopeptide repeat domain"/>
    <property type="match status" value="1"/>
</dbReference>
<dbReference type="SUPFAM" id="SSF48452">
    <property type="entry name" value="TPR-like"/>
    <property type="match status" value="1"/>
</dbReference>
<dbReference type="CTD" id="7265"/>
<dbReference type="PANTHER" id="PTHR46014:SF1">
    <property type="entry name" value="TETRATRICOPEPTIDE REPEAT PROTEIN 1"/>
    <property type="match status" value="1"/>
</dbReference>
<keyword evidence="1" id="KW-0802">TPR repeat</keyword>
<feature type="compositionally biased region" description="Basic and acidic residues" evidence="2">
    <location>
        <begin position="31"/>
        <end position="45"/>
    </location>
</feature>
<keyword evidence="4" id="KW-1185">Reference proteome</keyword>
<dbReference type="KEGG" id="spu:577171"/>
<dbReference type="Proteomes" id="UP000007110">
    <property type="component" value="Unassembled WGS sequence"/>
</dbReference>
<accession>A0A7M7NUC9</accession>
<dbReference type="InParanoid" id="A0A7M7NUC9"/>
<feature type="repeat" description="TPR" evidence="1">
    <location>
        <begin position="287"/>
        <end position="320"/>
    </location>
</feature>
<proteinExistence type="predicted"/>
<dbReference type="PROSITE" id="PS50005">
    <property type="entry name" value="TPR"/>
    <property type="match status" value="1"/>
</dbReference>
<dbReference type="PANTHER" id="PTHR46014">
    <property type="entry name" value="TETRATRICOPEPTIDE REPEAT PROTEIN 1"/>
    <property type="match status" value="1"/>
</dbReference>
<evidence type="ECO:0000313" key="3">
    <source>
        <dbReference type="EnsemblMetazoa" id="XP_030841556"/>
    </source>
</evidence>
<dbReference type="EnsemblMetazoa" id="XM_030985696">
    <property type="protein sequence ID" value="XP_030841556"/>
    <property type="gene ID" value="LOC577171"/>
</dbReference>
<feature type="compositionally biased region" description="Acidic residues" evidence="2">
    <location>
        <begin position="165"/>
        <end position="184"/>
    </location>
</feature>
<feature type="region of interest" description="Disordered" evidence="2">
    <location>
        <begin position="366"/>
        <end position="394"/>
    </location>
</feature>
<dbReference type="SMART" id="SM00028">
    <property type="entry name" value="TPR"/>
    <property type="match status" value="3"/>
</dbReference>
<evidence type="ECO:0008006" key="5">
    <source>
        <dbReference type="Google" id="ProtNLM"/>
    </source>
</evidence>
<feature type="compositionally biased region" description="Basic and acidic residues" evidence="2">
    <location>
        <begin position="124"/>
        <end position="133"/>
    </location>
</feature>
<sequence length="394" mass="44150">MASKETRSASISESDSDDEFFDALANDESTGDSKENKTPLSKDGDDNPTIQSVENCTSGSAETAKDLTVDGRPEQEKNIDVSSVSQTEPSLEEMCESIPDRLTDTVRVSDPQGGGDACSSPVDNSDKESEHTNFQDASSSQPFSSGDQGNEINQDGGVFDGLKAEEDEDDGLHEEGENKEEEKEEDKVVDEMELRKEREDAMTDEEREELKDEAQSHKAKGNNLFKQDEFLDAISSYTQALEACPLCYKKERSIMYANRAACRVRREQNEMAVEDCNKALELHPHYMKVWLRRANTYELMEKLDEALADFKQVLELDPSCYEARAACMRLPDQIKVRNEKLKEEMFGKLKDLGNLVLRPFGLSTDNFQMQQDPNSGSYSMNFQQNPTSGGNGNR</sequence>
<reference evidence="4" key="1">
    <citation type="submission" date="2015-02" db="EMBL/GenBank/DDBJ databases">
        <title>Genome sequencing for Strongylocentrotus purpuratus.</title>
        <authorList>
            <person name="Murali S."/>
            <person name="Liu Y."/>
            <person name="Vee V."/>
            <person name="English A."/>
            <person name="Wang M."/>
            <person name="Skinner E."/>
            <person name="Han Y."/>
            <person name="Muzny D.M."/>
            <person name="Worley K.C."/>
            <person name="Gibbs R.A."/>
        </authorList>
    </citation>
    <scope>NUCLEOTIDE SEQUENCE</scope>
</reference>
<dbReference type="InterPro" id="IPR052769">
    <property type="entry name" value="TPR_domain_protein"/>
</dbReference>
<feature type="compositionally biased region" description="Polar residues" evidence="2">
    <location>
        <begin position="48"/>
        <end position="61"/>
    </location>
</feature>
<organism evidence="3 4">
    <name type="scientific">Strongylocentrotus purpuratus</name>
    <name type="common">Purple sea urchin</name>
    <dbReference type="NCBI Taxonomy" id="7668"/>
    <lineage>
        <taxon>Eukaryota</taxon>
        <taxon>Metazoa</taxon>
        <taxon>Echinodermata</taxon>
        <taxon>Eleutherozoa</taxon>
        <taxon>Echinozoa</taxon>
        <taxon>Echinoidea</taxon>
        <taxon>Euechinoidea</taxon>
        <taxon>Echinacea</taxon>
        <taxon>Camarodonta</taxon>
        <taxon>Echinidea</taxon>
        <taxon>Strongylocentrotidae</taxon>
        <taxon>Strongylocentrotus</taxon>
    </lineage>
</organism>
<dbReference type="RefSeq" id="XP_030841556.1">
    <property type="nucleotide sequence ID" value="XM_030985696.1"/>
</dbReference>
<dbReference type="InterPro" id="IPR011990">
    <property type="entry name" value="TPR-like_helical_dom_sf"/>
</dbReference>
<feature type="region of interest" description="Disordered" evidence="2">
    <location>
        <begin position="1"/>
        <end position="219"/>
    </location>
</feature>
<dbReference type="Pfam" id="PF00515">
    <property type="entry name" value="TPR_1"/>
    <property type="match status" value="1"/>
</dbReference>
<dbReference type="OrthoDB" id="1872379at2759"/>
<feature type="compositionally biased region" description="Polar residues" evidence="2">
    <location>
        <begin position="80"/>
        <end position="89"/>
    </location>
</feature>
<feature type="compositionally biased region" description="Basic and acidic residues" evidence="2">
    <location>
        <begin position="185"/>
        <end position="201"/>
    </location>
</feature>
<protein>
    <recommendedName>
        <fullName evidence="5">Tetratricopeptide repeat protein 1</fullName>
    </recommendedName>
</protein>